<keyword evidence="1" id="KW-1133">Transmembrane helix</keyword>
<dbReference type="EMBL" id="ML735240">
    <property type="protein sequence ID" value="KAE8392111.1"/>
    <property type="molecule type" value="Genomic_DNA"/>
</dbReference>
<organism evidence="2">
    <name type="scientific">Petromyces alliaceus</name>
    <name type="common">Aspergillus alliaceus</name>
    <dbReference type="NCBI Taxonomy" id="209559"/>
    <lineage>
        <taxon>Eukaryota</taxon>
        <taxon>Fungi</taxon>
        <taxon>Dikarya</taxon>
        <taxon>Ascomycota</taxon>
        <taxon>Pezizomycotina</taxon>
        <taxon>Eurotiomycetes</taxon>
        <taxon>Eurotiomycetidae</taxon>
        <taxon>Eurotiales</taxon>
        <taxon>Aspergillaceae</taxon>
        <taxon>Aspergillus</taxon>
        <taxon>Aspergillus subgen. Circumdati</taxon>
    </lineage>
</organism>
<name>A0A5N7CD78_PETAA</name>
<reference evidence="2" key="1">
    <citation type="submission" date="2019-04" db="EMBL/GenBank/DDBJ databases">
        <title>Friends and foes A comparative genomics studyof 23 Aspergillus species from section Flavi.</title>
        <authorList>
            <consortium name="DOE Joint Genome Institute"/>
            <person name="Kjaerbolling I."/>
            <person name="Vesth T."/>
            <person name="Frisvad J.C."/>
            <person name="Nybo J.L."/>
            <person name="Theobald S."/>
            <person name="Kildgaard S."/>
            <person name="Isbrandt T."/>
            <person name="Kuo A."/>
            <person name="Sato A."/>
            <person name="Lyhne E.K."/>
            <person name="Kogle M.E."/>
            <person name="Wiebenga A."/>
            <person name="Kun R.S."/>
            <person name="Lubbers R.J."/>
            <person name="Makela M.R."/>
            <person name="Barry K."/>
            <person name="Chovatia M."/>
            <person name="Clum A."/>
            <person name="Daum C."/>
            <person name="Haridas S."/>
            <person name="He G."/>
            <person name="LaButti K."/>
            <person name="Lipzen A."/>
            <person name="Mondo S."/>
            <person name="Riley R."/>
            <person name="Salamov A."/>
            <person name="Simmons B.A."/>
            <person name="Magnuson J.K."/>
            <person name="Henrissat B."/>
            <person name="Mortensen U.H."/>
            <person name="Larsen T.O."/>
            <person name="Devries R.P."/>
            <person name="Grigoriev I.V."/>
            <person name="Machida M."/>
            <person name="Baker S.E."/>
            <person name="Andersen M.R."/>
        </authorList>
    </citation>
    <scope>NUCLEOTIDE SEQUENCE [LARGE SCALE GENOMIC DNA]</scope>
    <source>
        <strain evidence="2">IBT 14317</strain>
    </source>
</reference>
<accession>A0A5N7CD78</accession>
<protein>
    <submittedName>
        <fullName evidence="2">Uncharacterized protein</fullName>
    </submittedName>
</protein>
<keyword evidence="1" id="KW-0472">Membrane</keyword>
<proteinExistence type="predicted"/>
<keyword evidence="1" id="KW-0812">Transmembrane</keyword>
<dbReference type="Proteomes" id="UP000326877">
    <property type="component" value="Unassembled WGS sequence"/>
</dbReference>
<evidence type="ECO:0000313" key="2">
    <source>
        <dbReference type="EMBL" id="KAE8392111.1"/>
    </source>
</evidence>
<feature type="transmembrane region" description="Helical" evidence="1">
    <location>
        <begin position="59"/>
        <end position="77"/>
    </location>
</feature>
<dbReference type="AlphaFoldDB" id="A0A5N7CD78"/>
<gene>
    <name evidence="2" type="ORF">BDV23DRAFT_61104</name>
</gene>
<evidence type="ECO:0000256" key="1">
    <source>
        <dbReference type="SAM" id="Phobius"/>
    </source>
</evidence>
<sequence>MCVQVKSTTQNFTSNNKVKHYIKNYPSIKLSTLSIPNVLGILSSHTATQRTTSILQHSYIRGISLDWIVLICLYGTYHLP</sequence>